<dbReference type="Pfam" id="PF01980">
    <property type="entry name" value="TrmO_N"/>
    <property type="match status" value="1"/>
</dbReference>
<evidence type="ECO:0000256" key="1">
    <source>
        <dbReference type="ARBA" id="ARBA00022691"/>
    </source>
</evidence>
<dbReference type="InterPro" id="IPR023370">
    <property type="entry name" value="TrmO-like_N"/>
</dbReference>
<dbReference type="GO" id="GO:0008168">
    <property type="term" value="F:methyltransferase activity"/>
    <property type="evidence" value="ECO:0007669"/>
    <property type="project" value="UniProtKB-KW"/>
</dbReference>
<reference evidence="4 5" key="1">
    <citation type="submission" date="2016-10" db="EMBL/GenBank/DDBJ databases">
        <authorList>
            <person name="de Groot N.N."/>
        </authorList>
    </citation>
    <scope>NUCLEOTIDE SEQUENCE [LARGE SCALE GENOMIC DNA]</scope>
    <source>
        <strain evidence="4 5">DSM 5885</strain>
    </source>
</reference>
<accession>A0A1G8F068</accession>
<organism evidence="4 5">
    <name type="scientific">Propionivibrio dicarboxylicus</name>
    <dbReference type="NCBI Taxonomy" id="83767"/>
    <lineage>
        <taxon>Bacteria</taxon>
        <taxon>Pseudomonadati</taxon>
        <taxon>Pseudomonadota</taxon>
        <taxon>Betaproteobacteria</taxon>
        <taxon>Rhodocyclales</taxon>
        <taxon>Rhodocyclaceae</taxon>
        <taxon>Propionivibrio</taxon>
    </lineage>
</organism>
<keyword evidence="4" id="KW-0808">Transferase</keyword>
<evidence type="ECO:0000256" key="2">
    <source>
        <dbReference type="ARBA" id="ARBA00033753"/>
    </source>
</evidence>
<dbReference type="Gene3D" id="2.40.30.70">
    <property type="entry name" value="YaeB-like"/>
    <property type="match status" value="1"/>
</dbReference>
<proteinExistence type="inferred from homology"/>
<dbReference type="OrthoDB" id="9804309at2"/>
<dbReference type="PANTHER" id="PTHR12818:SF0">
    <property type="entry name" value="TRNA (ADENINE(37)-N6)-METHYLTRANSFERASE"/>
    <property type="match status" value="1"/>
</dbReference>
<dbReference type="InterPro" id="IPR036413">
    <property type="entry name" value="YaeB-like_sf"/>
</dbReference>
<keyword evidence="4" id="KW-0489">Methyltransferase</keyword>
<keyword evidence="5" id="KW-1185">Reference proteome</keyword>
<protein>
    <submittedName>
        <fullName evidence="4">tRNA-Thr(GGU) m(6)t(6)A37 methyltransferase TsaA</fullName>
    </submittedName>
</protein>
<feature type="domain" description="TsaA-like" evidence="3">
    <location>
        <begin position="8"/>
        <end position="139"/>
    </location>
</feature>
<dbReference type="SUPFAM" id="SSF118196">
    <property type="entry name" value="YaeB-like"/>
    <property type="match status" value="1"/>
</dbReference>
<comment type="similarity">
    <text evidence="2">Belongs to the tRNA methyltransferase O family.</text>
</comment>
<dbReference type="InterPro" id="IPR040372">
    <property type="entry name" value="YaeB-like"/>
</dbReference>
<dbReference type="AlphaFoldDB" id="A0A1G8F068"/>
<dbReference type="Proteomes" id="UP000198607">
    <property type="component" value="Unassembled WGS sequence"/>
</dbReference>
<evidence type="ECO:0000313" key="5">
    <source>
        <dbReference type="Proteomes" id="UP000198607"/>
    </source>
</evidence>
<dbReference type="CDD" id="cd09281">
    <property type="entry name" value="UPF0066"/>
    <property type="match status" value="1"/>
</dbReference>
<dbReference type="InterPro" id="IPR036414">
    <property type="entry name" value="YaeB_N_sf"/>
</dbReference>
<dbReference type="RefSeq" id="WP_091937630.1">
    <property type="nucleotide sequence ID" value="NZ_FNCY01000008.1"/>
</dbReference>
<dbReference type="STRING" id="83767.SAMN05660652_02248"/>
<dbReference type="PROSITE" id="PS51668">
    <property type="entry name" value="TSAA_2"/>
    <property type="match status" value="1"/>
</dbReference>
<evidence type="ECO:0000313" key="4">
    <source>
        <dbReference type="EMBL" id="SDH75538.1"/>
    </source>
</evidence>
<dbReference type="NCBIfam" id="TIGR00104">
    <property type="entry name" value="tRNA_TsaA"/>
    <property type="match status" value="1"/>
</dbReference>
<dbReference type="EMBL" id="FNCY01000008">
    <property type="protein sequence ID" value="SDH75538.1"/>
    <property type="molecule type" value="Genomic_DNA"/>
</dbReference>
<dbReference type="PANTHER" id="PTHR12818">
    <property type="entry name" value="TRNA (ADENINE(37)-N6)-METHYLTRANSFERASE"/>
    <property type="match status" value="1"/>
</dbReference>
<evidence type="ECO:0000259" key="3">
    <source>
        <dbReference type="PROSITE" id="PS51668"/>
    </source>
</evidence>
<keyword evidence="1" id="KW-0949">S-adenosyl-L-methionine</keyword>
<name>A0A1G8F068_9RHOO</name>
<sequence>MTKRLIAFTPIGFIHSEHICAERTPIQPVFARECEGRIEILPEFAEGLLDLDGFSHVHLIYYLDRAERPRLKVRPFLQDVERGIFATRYPARPNAIGLSVVELLRIEGCILHFRGSDILDGSPLLDIKPFTARFDHIQSTRNGWYDEVDAETAQRRGVREYFKGNRP</sequence>
<gene>
    <name evidence="4" type="ORF">SAMN05660652_02248</name>
</gene>
<dbReference type="GO" id="GO:0032259">
    <property type="term" value="P:methylation"/>
    <property type="evidence" value="ECO:0007669"/>
    <property type="project" value="UniProtKB-KW"/>
</dbReference>